<evidence type="ECO:0000256" key="1">
    <source>
        <dbReference type="SAM" id="MobiDB-lite"/>
    </source>
</evidence>
<comment type="caution">
    <text evidence="2">The sequence shown here is derived from an EMBL/GenBank/DDBJ whole genome shotgun (WGS) entry which is preliminary data.</text>
</comment>
<dbReference type="Proteomes" id="UP001295684">
    <property type="component" value="Unassembled WGS sequence"/>
</dbReference>
<proteinExistence type="predicted"/>
<organism evidence="2 3">
    <name type="scientific">Euplotes crassus</name>
    <dbReference type="NCBI Taxonomy" id="5936"/>
    <lineage>
        <taxon>Eukaryota</taxon>
        <taxon>Sar</taxon>
        <taxon>Alveolata</taxon>
        <taxon>Ciliophora</taxon>
        <taxon>Intramacronucleata</taxon>
        <taxon>Spirotrichea</taxon>
        <taxon>Hypotrichia</taxon>
        <taxon>Euplotida</taxon>
        <taxon>Euplotidae</taxon>
        <taxon>Moneuplotes</taxon>
    </lineage>
</organism>
<reference evidence="2" key="1">
    <citation type="submission" date="2023-07" db="EMBL/GenBank/DDBJ databases">
        <authorList>
            <consortium name="AG Swart"/>
            <person name="Singh M."/>
            <person name="Singh A."/>
            <person name="Seah K."/>
            <person name="Emmerich C."/>
        </authorList>
    </citation>
    <scope>NUCLEOTIDE SEQUENCE</scope>
    <source>
        <strain evidence="2">DP1</strain>
    </source>
</reference>
<gene>
    <name evidence="2" type="ORF">ECRASSUSDP1_LOCUS2627</name>
</gene>
<dbReference type="AlphaFoldDB" id="A0AAD1U714"/>
<dbReference type="EMBL" id="CAMPGE010002509">
    <property type="protein sequence ID" value="CAI2361316.1"/>
    <property type="molecule type" value="Genomic_DNA"/>
</dbReference>
<evidence type="ECO:0000313" key="3">
    <source>
        <dbReference type="Proteomes" id="UP001295684"/>
    </source>
</evidence>
<accession>A0AAD1U714</accession>
<name>A0AAD1U714_EUPCR</name>
<evidence type="ECO:0000313" key="2">
    <source>
        <dbReference type="EMBL" id="CAI2361316.1"/>
    </source>
</evidence>
<feature type="region of interest" description="Disordered" evidence="1">
    <location>
        <begin position="613"/>
        <end position="642"/>
    </location>
</feature>
<keyword evidence="3" id="KW-1185">Reference proteome</keyword>
<sequence>MESNVVGDLGEIEAVLRRKDGSISLLATLSLAIKILPYFGYADQCKTLMTQLRSESRQLWLSNEDQWLKPYTNDQEEEVFHIKKRSLMVKNLKGPSSSDYEVSCDSQVKELGHSGAYKLYSFDFWPNGEDLPGLETIADFCQIVDSDLLKVGMIYIFSGISTIPDSEWLLTISRALKIKVEEYKADKAIYYKFKWPPFLISKTNLADDTKNLYVCSYNWNLPNNQSKQALIGKIQNNFLELPSLIELFRKLLEIVTMKTLSKEIKNSFIKIRLYHKNIMRDKDCIPQLSEILDNHTITEENQRGFVPKFILYCEHLFKDQRQPLQPNDLDCIPILSNVLSNKGFPIRLALYRKSLCKAMKYEINGGKCLIGYSNWTMKMTNFDLEVSNNCTIDNNYIVFRSNENIFNANVYEKASFNYLEEHKSSPEDLKIYIPTDEIQTLSCDFGFLRKILSVGSIQKLSDLQIKMSPIDLSKEYACEILQSLPKCIKVEIEIIDLEPGSDHQEQNNEISFEALQNLNLKKLKIGYEISNEDLILSLISFLEHQTALNAISVKIRASEIEDVNSAFKSLLGAICDLHCLDIDISVSEATPEMNEMSKEFAQSNIDKVISISLNPPSERSKPTENLENSSSDDPTPKSHECSGEILIRDKFTKLEKKLK</sequence>
<protein>
    <submittedName>
        <fullName evidence="2">Uncharacterized protein</fullName>
    </submittedName>
</protein>